<dbReference type="InterPro" id="IPR050545">
    <property type="entry name" value="Mycobact_MmpL"/>
</dbReference>
<dbReference type="RefSeq" id="WP_207566864.1">
    <property type="nucleotide sequence ID" value="NZ_CP071446.1"/>
</dbReference>
<feature type="transmembrane region" description="Helical" evidence="6">
    <location>
        <begin position="189"/>
        <end position="209"/>
    </location>
</feature>
<comment type="subcellular location">
    <subcellularLocation>
        <location evidence="1">Cell membrane</location>
        <topology evidence="1">Multi-pass membrane protein</topology>
    </subcellularLocation>
</comment>
<feature type="transmembrane region" description="Helical" evidence="6">
    <location>
        <begin position="370"/>
        <end position="388"/>
    </location>
</feature>
<keyword evidence="9" id="KW-1185">Reference proteome</keyword>
<evidence type="ECO:0000313" key="9">
    <source>
        <dbReference type="Proteomes" id="UP000671862"/>
    </source>
</evidence>
<evidence type="ECO:0000256" key="6">
    <source>
        <dbReference type="SAM" id="Phobius"/>
    </source>
</evidence>
<evidence type="ECO:0000256" key="3">
    <source>
        <dbReference type="ARBA" id="ARBA00022692"/>
    </source>
</evidence>
<dbReference type="PANTHER" id="PTHR33406:SF13">
    <property type="entry name" value="MEMBRANE PROTEIN YDFJ"/>
    <property type="match status" value="1"/>
</dbReference>
<feature type="transmembrane region" description="Helical" evidence="6">
    <location>
        <begin position="679"/>
        <end position="702"/>
    </location>
</feature>
<dbReference type="EMBL" id="CP071446">
    <property type="protein sequence ID" value="QTA38143.1"/>
    <property type="molecule type" value="Genomic_DNA"/>
</dbReference>
<protein>
    <submittedName>
        <fullName evidence="8">RND family transporter</fullName>
    </submittedName>
</protein>
<dbReference type="InterPro" id="IPR001036">
    <property type="entry name" value="Acrflvin-R"/>
</dbReference>
<feature type="transmembrane region" description="Helical" evidence="6">
    <location>
        <begin position="651"/>
        <end position="673"/>
    </location>
</feature>
<keyword evidence="4 6" id="KW-1133">Transmembrane helix</keyword>
<feature type="transmembrane region" description="Helical" evidence="6">
    <location>
        <begin position="551"/>
        <end position="569"/>
    </location>
</feature>
<evidence type="ECO:0000256" key="4">
    <source>
        <dbReference type="ARBA" id="ARBA00022989"/>
    </source>
</evidence>
<keyword evidence="3 6" id="KW-0812">Transmembrane</keyword>
<feature type="transmembrane region" description="Helical" evidence="6">
    <location>
        <begin position="292"/>
        <end position="313"/>
    </location>
</feature>
<name>A0ABX7S6D6_9BACT</name>
<dbReference type="InterPro" id="IPR000731">
    <property type="entry name" value="SSD"/>
</dbReference>
<feature type="transmembrane region" description="Helical" evidence="6">
    <location>
        <begin position="216"/>
        <end position="240"/>
    </location>
</feature>
<dbReference type="Gene3D" id="1.20.1640.10">
    <property type="entry name" value="Multidrug efflux transporter AcrB transmembrane domain"/>
    <property type="match status" value="2"/>
</dbReference>
<sequence length="712" mass="80373">MEKFVSVVERKRKLFIALIMIFNILAFFGLLKLRLNPDFKVFMERDSKYVSTLNDIEKYFSSSDQMSVIIEMKTDPLTINGLRKIKDIQKKLENIDGVASVISPVPDKIPFGLTQIDTTQIDEKTAKVAIDFIKKMNMDNIIKKNGKFYVQFYIMPDKRGTVKRISKLLNNIPHYFGGTTYLEEKISNYLLWIVLTLPPIAVITIFLVFKWRLGSMWATFLSIVPAGIGALWTLGFLGWLKGEVSILTVLVPIFTIVMGSADGLHFVSHFMDERKTKNNRDALVEALRSTGVALILTTITTVAGFLSLTLINSDAIAEMGLYGSVGIALAGIATWLVLPPILINTTKISDDKNKESKISTFFVHLMGKKAVLISLLLVLLFLPGIFFINSDFYMTDIYKKYTDVRKNINTVQEIFGTATPIFIFFKSKVDPVTPIFANQVLKLENELLKLPEIKKVISFYDVMSRVNEKIFNKKGYPSNLGQVLLLMKLMPDTYKNFLNRKEKAGRLIVFPTKISRNSLNKIESKISEPFKLTGAPLIMKEMNEKIVPQQVKSLMFAVGMVFLIVLLRVKDLKKAFISIIPISLTLITLFGFMGYTGIKLSIITATMGSIVIGVGIDYAIHFIENYEYNKNKGLSIKKAIEISFMHTSKPILANALGLSIGFTVMILSPFIIHTYLVEIIWVSMLSSSFMSLTLLPTLLRYVDRKKEAKVSK</sequence>
<feature type="transmembrane region" description="Helical" evidence="6">
    <location>
        <begin position="246"/>
        <end position="271"/>
    </location>
</feature>
<dbReference type="PRINTS" id="PR00702">
    <property type="entry name" value="ACRIFLAVINRP"/>
</dbReference>
<dbReference type="SUPFAM" id="SSF82866">
    <property type="entry name" value="Multidrug efflux transporter AcrB transmembrane domain"/>
    <property type="match status" value="2"/>
</dbReference>
<dbReference type="Proteomes" id="UP000671862">
    <property type="component" value="Chromosome"/>
</dbReference>
<evidence type="ECO:0000256" key="2">
    <source>
        <dbReference type="ARBA" id="ARBA00022475"/>
    </source>
</evidence>
<feature type="transmembrane region" description="Helical" evidence="6">
    <location>
        <begin position="576"/>
        <end position="595"/>
    </location>
</feature>
<dbReference type="PROSITE" id="PS50156">
    <property type="entry name" value="SSD"/>
    <property type="match status" value="1"/>
</dbReference>
<dbReference type="PANTHER" id="PTHR33406">
    <property type="entry name" value="MEMBRANE PROTEIN MJ1562-RELATED"/>
    <property type="match status" value="1"/>
</dbReference>
<feature type="transmembrane region" description="Helical" evidence="6">
    <location>
        <begin position="319"/>
        <end position="338"/>
    </location>
</feature>
<keyword evidence="2" id="KW-1003">Cell membrane</keyword>
<keyword evidence="5 6" id="KW-0472">Membrane</keyword>
<feature type="transmembrane region" description="Helical" evidence="6">
    <location>
        <begin position="601"/>
        <end position="620"/>
    </location>
</feature>
<feature type="domain" description="SSD" evidence="7">
    <location>
        <begin position="218"/>
        <end position="344"/>
    </location>
</feature>
<dbReference type="InterPro" id="IPR004869">
    <property type="entry name" value="MMPL_dom"/>
</dbReference>
<feature type="transmembrane region" description="Helical" evidence="6">
    <location>
        <begin position="12"/>
        <end position="31"/>
    </location>
</feature>
<evidence type="ECO:0000256" key="1">
    <source>
        <dbReference type="ARBA" id="ARBA00004651"/>
    </source>
</evidence>
<evidence type="ECO:0000313" key="8">
    <source>
        <dbReference type="EMBL" id="QTA38143.1"/>
    </source>
</evidence>
<organism evidence="8 9">
    <name type="scientific">Thermosipho ferrireducens</name>
    <dbReference type="NCBI Taxonomy" id="2571116"/>
    <lineage>
        <taxon>Bacteria</taxon>
        <taxon>Thermotogati</taxon>
        <taxon>Thermotogota</taxon>
        <taxon>Thermotogae</taxon>
        <taxon>Thermotogales</taxon>
        <taxon>Fervidobacteriaceae</taxon>
        <taxon>Thermosipho</taxon>
    </lineage>
</organism>
<gene>
    <name evidence="8" type="ORF">JYK00_00950</name>
</gene>
<evidence type="ECO:0000259" key="7">
    <source>
        <dbReference type="PROSITE" id="PS50156"/>
    </source>
</evidence>
<dbReference type="Pfam" id="PF03176">
    <property type="entry name" value="MMPL"/>
    <property type="match status" value="2"/>
</dbReference>
<evidence type="ECO:0000256" key="5">
    <source>
        <dbReference type="ARBA" id="ARBA00023136"/>
    </source>
</evidence>
<accession>A0ABX7S6D6</accession>
<proteinExistence type="predicted"/>
<reference evidence="8 9" key="1">
    <citation type="submission" date="2021-03" db="EMBL/GenBank/DDBJ databases">
        <title>Thermosipho ferrireducens sp.nov., an anaerobic thermophilic iron-reducing bacterium isolated from a deep-sea hydrothermal sulfide deposits.</title>
        <authorList>
            <person name="Zeng X."/>
            <person name="Chen Y."/>
            <person name="Shao Z."/>
        </authorList>
    </citation>
    <scope>NUCLEOTIDE SEQUENCE [LARGE SCALE GENOMIC DNA]</scope>
    <source>
        <strain evidence="8 9">JL129W03</strain>
    </source>
</reference>